<keyword evidence="3" id="KW-1185">Reference proteome</keyword>
<name>A0A1Q4VF75_9ACTN</name>
<evidence type="ECO:0000313" key="3">
    <source>
        <dbReference type="Proteomes" id="UP000186455"/>
    </source>
</evidence>
<keyword evidence="1" id="KW-0732">Signal</keyword>
<sequence length="117" mass="13005">MRLRTLAIATAGTALALASTITPAAAAPTGHDGDHDRDRGHYQGRVTAHGGLLLRDSPTRGSRVIRREPHGAIVSIYCRTEGERVDRNHIWYLLTDGTWAWGSARYIETFDRTPHWC</sequence>
<reference evidence="2 3" key="1">
    <citation type="submission" date="2015-06" db="EMBL/GenBank/DDBJ databases">
        <title>Cloning and characterization of the uncialamcin biosynthetic gene cluster.</title>
        <authorList>
            <person name="Yan X."/>
            <person name="Huang T."/>
            <person name="Ge H."/>
            <person name="Shen B."/>
        </authorList>
    </citation>
    <scope>NUCLEOTIDE SEQUENCE [LARGE SCALE GENOMIC DNA]</scope>
    <source>
        <strain evidence="2 3">DCA2648</strain>
    </source>
</reference>
<comment type="caution">
    <text evidence="2">The sequence shown here is derived from an EMBL/GenBank/DDBJ whole genome shotgun (WGS) entry which is preliminary data.</text>
</comment>
<accession>A0A1Q4VF75</accession>
<dbReference type="AlphaFoldDB" id="A0A1Q4VF75"/>
<feature type="chain" id="PRO_5010301217" evidence="1">
    <location>
        <begin position="27"/>
        <end position="117"/>
    </location>
</feature>
<feature type="signal peptide" evidence="1">
    <location>
        <begin position="1"/>
        <end position="26"/>
    </location>
</feature>
<dbReference type="STRING" id="1048205.AB852_07820"/>
<dbReference type="RefSeq" id="WP_073784903.1">
    <property type="nucleotide sequence ID" value="NZ_JAPEPH010000001.1"/>
</dbReference>
<dbReference type="EMBL" id="LFBV01000001">
    <property type="protein sequence ID" value="OKH96471.1"/>
    <property type="molecule type" value="Genomic_DNA"/>
</dbReference>
<organism evidence="2 3">
    <name type="scientific">Streptomyces uncialis</name>
    <dbReference type="NCBI Taxonomy" id="1048205"/>
    <lineage>
        <taxon>Bacteria</taxon>
        <taxon>Bacillati</taxon>
        <taxon>Actinomycetota</taxon>
        <taxon>Actinomycetes</taxon>
        <taxon>Kitasatosporales</taxon>
        <taxon>Streptomycetaceae</taxon>
        <taxon>Streptomyces</taxon>
    </lineage>
</organism>
<proteinExistence type="predicted"/>
<evidence type="ECO:0000256" key="1">
    <source>
        <dbReference type="SAM" id="SignalP"/>
    </source>
</evidence>
<evidence type="ECO:0000313" key="2">
    <source>
        <dbReference type="EMBL" id="OKH96471.1"/>
    </source>
</evidence>
<dbReference type="Proteomes" id="UP000186455">
    <property type="component" value="Unassembled WGS sequence"/>
</dbReference>
<gene>
    <name evidence="2" type="ORF">AB852_07820</name>
</gene>
<protein>
    <submittedName>
        <fullName evidence="2">Uncharacterized protein</fullName>
    </submittedName>
</protein>